<dbReference type="EMBL" id="JAAHFQ010000302">
    <property type="protein sequence ID" value="NER29062.1"/>
    <property type="molecule type" value="Genomic_DNA"/>
</dbReference>
<feature type="transmembrane region" description="Helical" evidence="6">
    <location>
        <begin position="171"/>
        <end position="190"/>
    </location>
</feature>
<organism evidence="8">
    <name type="scientific">Symploca sp. SIO1C4</name>
    <dbReference type="NCBI Taxonomy" id="2607765"/>
    <lineage>
        <taxon>Bacteria</taxon>
        <taxon>Bacillati</taxon>
        <taxon>Cyanobacteriota</taxon>
        <taxon>Cyanophyceae</taxon>
        <taxon>Coleofasciculales</taxon>
        <taxon>Coleofasciculaceae</taxon>
        <taxon>Symploca</taxon>
    </lineage>
</organism>
<keyword evidence="3 6" id="KW-0812">Transmembrane</keyword>
<name>A0A6B3NEL0_9CYAN</name>
<dbReference type="Pfam" id="PF09335">
    <property type="entry name" value="VTT_dom"/>
    <property type="match status" value="1"/>
</dbReference>
<dbReference type="PANTHER" id="PTHR12677:SF59">
    <property type="entry name" value="GOLGI APPARATUS MEMBRANE PROTEIN TVP38-RELATED"/>
    <property type="match status" value="1"/>
</dbReference>
<comment type="similarity">
    <text evidence="6">Belongs to the TVP38/TMEM64 family.</text>
</comment>
<dbReference type="PANTHER" id="PTHR12677">
    <property type="entry name" value="GOLGI APPARATUS MEMBRANE PROTEIN TVP38-RELATED"/>
    <property type="match status" value="1"/>
</dbReference>
<evidence type="ECO:0000256" key="3">
    <source>
        <dbReference type="ARBA" id="ARBA00022692"/>
    </source>
</evidence>
<feature type="transmembrane region" description="Helical" evidence="6">
    <location>
        <begin position="210"/>
        <end position="230"/>
    </location>
</feature>
<evidence type="ECO:0000256" key="5">
    <source>
        <dbReference type="ARBA" id="ARBA00023136"/>
    </source>
</evidence>
<keyword evidence="4 6" id="KW-1133">Transmembrane helix</keyword>
<proteinExistence type="inferred from homology"/>
<comment type="subcellular location">
    <subcellularLocation>
        <location evidence="1 6">Cell membrane</location>
        <topology evidence="1 6">Multi-pass membrane protein</topology>
    </subcellularLocation>
</comment>
<comment type="caution">
    <text evidence="8">The sequence shown here is derived from an EMBL/GenBank/DDBJ whole genome shotgun (WGS) entry which is preliminary data.</text>
</comment>
<dbReference type="GO" id="GO:0005886">
    <property type="term" value="C:plasma membrane"/>
    <property type="evidence" value="ECO:0007669"/>
    <property type="project" value="UniProtKB-SubCell"/>
</dbReference>
<feature type="domain" description="VTT" evidence="7">
    <location>
        <begin position="71"/>
        <end position="188"/>
    </location>
</feature>
<dbReference type="AlphaFoldDB" id="A0A6B3NEL0"/>
<sequence length="240" mass="26418">MKRQNRASRKIKRLFYFFLVAISVALLIIVQAKYFNVQKLLTNALVWVESLGSWAPVAFIVIYNLATVLFVPGALLTLGGGVIFGMIWGFIYVFIASTLGAIFAFLIGRYLSRHWVAKKIEGNTKFQAIDQSVAKEGFKIVLLTRLAPVFPFNLLNYAFGVTRVSFKDYCLGSVGMIPGTFMYVYLGSVVGDLAMITTANQSANPQAQTAQFIIHVLGAILTVAVTVYIARAAQKVLENG</sequence>
<evidence type="ECO:0000256" key="6">
    <source>
        <dbReference type="RuleBase" id="RU366058"/>
    </source>
</evidence>
<dbReference type="InterPro" id="IPR015414">
    <property type="entry name" value="TMEM64"/>
</dbReference>
<dbReference type="InterPro" id="IPR032816">
    <property type="entry name" value="VTT_dom"/>
</dbReference>
<accession>A0A6B3NEL0</accession>
<evidence type="ECO:0000256" key="2">
    <source>
        <dbReference type="ARBA" id="ARBA00022475"/>
    </source>
</evidence>
<gene>
    <name evidence="8" type="ORF">F6J89_15840</name>
</gene>
<protein>
    <recommendedName>
        <fullName evidence="6">TVP38/TMEM64 family membrane protein</fullName>
    </recommendedName>
</protein>
<keyword evidence="5 6" id="KW-0472">Membrane</keyword>
<feature type="transmembrane region" description="Helical" evidence="6">
    <location>
        <begin position="54"/>
        <end position="78"/>
    </location>
</feature>
<feature type="transmembrane region" description="Helical" evidence="6">
    <location>
        <begin position="14"/>
        <end position="34"/>
    </location>
</feature>
<reference evidence="8" key="1">
    <citation type="submission" date="2019-11" db="EMBL/GenBank/DDBJ databases">
        <title>Genomic insights into an expanded diversity of filamentous marine cyanobacteria reveals the extraordinary biosynthetic potential of Moorea and Okeania.</title>
        <authorList>
            <person name="Ferreira Leao T."/>
            <person name="Wang M."/>
            <person name="Moss N."/>
            <person name="Da Silva R."/>
            <person name="Sanders J."/>
            <person name="Nurk S."/>
            <person name="Gurevich A."/>
            <person name="Humphrey G."/>
            <person name="Reher R."/>
            <person name="Zhu Q."/>
            <person name="Belda-Ferre P."/>
            <person name="Glukhov E."/>
            <person name="Rex R."/>
            <person name="Dorrestein P.C."/>
            <person name="Knight R."/>
            <person name="Pevzner P."/>
            <person name="Gerwick W.H."/>
            <person name="Gerwick L."/>
        </authorList>
    </citation>
    <scope>NUCLEOTIDE SEQUENCE</scope>
    <source>
        <strain evidence="8">SIO1C4</strain>
    </source>
</reference>
<feature type="transmembrane region" description="Helical" evidence="6">
    <location>
        <begin position="140"/>
        <end position="159"/>
    </location>
</feature>
<evidence type="ECO:0000256" key="4">
    <source>
        <dbReference type="ARBA" id="ARBA00022989"/>
    </source>
</evidence>
<keyword evidence="2 6" id="KW-1003">Cell membrane</keyword>
<evidence type="ECO:0000259" key="7">
    <source>
        <dbReference type="Pfam" id="PF09335"/>
    </source>
</evidence>
<evidence type="ECO:0000313" key="8">
    <source>
        <dbReference type="EMBL" id="NER29062.1"/>
    </source>
</evidence>
<evidence type="ECO:0000256" key="1">
    <source>
        <dbReference type="ARBA" id="ARBA00004651"/>
    </source>
</evidence>
<feature type="transmembrane region" description="Helical" evidence="6">
    <location>
        <begin position="90"/>
        <end position="111"/>
    </location>
</feature>